<dbReference type="RefSeq" id="WP_179810492.1">
    <property type="nucleotide sequence ID" value="NZ_JACCHL010000001.1"/>
</dbReference>
<reference evidence="2 3" key="1">
    <citation type="submission" date="2020-07" db="EMBL/GenBank/DDBJ databases">
        <title>Sequencing the genomes of 1000 actinobacteria strains.</title>
        <authorList>
            <person name="Klenk H.-P."/>
        </authorList>
    </citation>
    <scope>NUCLEOTIDE SEQUENCE [LARGE SCALE GENOMIC DNA]</scope>
    <source>
        <strain evidence="2 3">DSM 45278</strain>
    </source>
</reference>
<accession>A0A7Y9XFH4</accession>
<keyword evidence="1" id="KW-0472">Membrane</keyword>
<keyword evidence="1" id="KW-1133">Transmembrane helix</keyword>
<evidence type="ECO:0000256" key="1">
    <source>
        <dbReference type="SAM" id="Phobius"/>
    </source>
</evidence>
<dbReference type="EMBL" id="JACCHL010000001">
    <property type="protein sequence ID" value="NYH53593.1"/>
    <property type="molecule type" value="Genomic_DNA"/>
</dbReference>
<feature type="transmembrane region" description="Helical" evidence="1">
    <location>
        <begin position="25"/>
        <end position="53"/>
    </location>
</feature>
<dbReference type="Proteomes" id="UP000584931">
    <property type="component" value="Unassembled WGS sequence"/>
</dbReference>
<sequence>MSTAPESPPDLPHAPVPGPAHSTGAVWTMVAAAVVYPLLVSTVLWAGGLLVLLGAPHHGWMYTASLGAVTLALTGAGHYLLLRILRRLGVPRPREFPTVLSTAVLAAGAQAMVALVLHVMAFVLLPAVCLAMSLLGCAVWTAFRRGPRFSPMLTLSPVVAVALLLSGTWWAGFEEERRREREELLRDAAAFPLTVAVLDSGDWRPLDMRFSHSLREAGVVVEDEFHEATVVYVPADPSPGLDGFSLTLESMAKEDAGERPMRRSCGSEGGTWTCEEHGDAVIATSTREGVTGRMEARTEFADAIVVLRADLPGDGRGNPAMEFPDIGFVELSEHIRPEEPGEREELVATVTD</sequence>
<comment type="caution">
    <text evidence="2">The sequence shown here is derived from an EMBL/GenBank/DDBJ whole genome shotgun (WGS) entry which is preliminary data.</text>
</comment>
<evidence type="ECO:0000313" key="3">
    <source>
        <dbReference type="Proteomes" id="UP000584931"/>
    </source>
</evidence>
<feature type="transmembrane region" description="Helical" evidence="1">
    <location>
        <begin position="149"/>
        <end position="171"/>
    </location>
</feature>
<evidence type="ECO:0000313" key="2">
    <source>
        <dbReference type="EMBL" id="NYH53593.1"/>
    </source>
</evidence>
<proteinExistence type="predicted"/>
<gene>
    <name evidence="2" type="ORF">HNR06_003182</name>
</gene>
<dbReference type="AlphaFoldDB" id="A0A7Y9XFH4"/>
<feature type="transmembrane region" description="Helical" evidence="1">
    <location>
        <begin position="124"/>
        <end position="143"/>
    </location>
</feature>
<name>A0A7Y9XFH4_9ACTN</name>
<feature type="transmembrane region" description="Helical" evidence="1">
    <location>
        <begin position="96"/>
        <end position="117"/>
    </location>
</feature>
<feature type="transmembrane region" description="Helical" evidence="1">
    <location>
        <begin position="60"/>
        <end position="81"/>
    </location>
</feature>
<organism evidence="2 3">
    <name type="scientific">Nocardiopsis sinuspersici</name>
    <dbReference type="NCBI Taxonomy" id="501010"/>
    <lineage>
        <taxon>Bacteria</taxon>
        <taxon>Bacillati</taxon>
        <taxon>Actinomycetota</taxon>
        <taxon>Actinomycetes</taxon>
        <taxon>Streptosporangiales</taxon>
        <taxon>Nocardiopsidaceae</taxon>
        <taxon>Nocardiopsis</taxon>
    </lineage>
</organism>
<keyword evidence="1" id="KW-0812">Transmembrane</keyword>
<protein>
    <submittedName>
        <fullName evidence="2">Uncharacterized protein</fullName>
    </submittedName>
</protein>